<dbReference type="InterPro" id="IPR016024">
    <property type="entry name" value="ARM-type_fold"/>
</dbReference>
<dbReference type="SUPFAM" id="SSF103196">
    <property type="entry name" value="Roadblock/LC7 domain"/>
    <property type="match status" value="1"/>
</dbReference>
<protein>
    <recommendedName>
        <fullName evidence="7">Roadblock/LAMTOR2 domain-containing protein</fullName>
    </recommendedName>
</protein>
<feature type="compositionally biased region" description="Basic and acidic residues" evidence="6">
    <location>
        <begin position="146"/>
        <end position="165"/>
    </location>
</feature>
<evidence type="ECO:0000256" key="5">
    <source>
        <dbReference type="PROSITE-ProRule" id="PRU00259"/>
    </source>
</evidence>
<proteinExistence type="inferred from homology"/>
<keyword evidence="4" id="KW-0653">Protein transport</keyword>
<sequence>MVRYEAEETIKRIKSHKGVQAVLIVNQEGVPIYSSTSDEEFALDHAALISQLAAKAKSTIRTLDPTNDMTFLRIRSKKHEIMIAPDKEYALISDIRRNSGRASTRKDPQKQRHAPAASKLNAADKDVTKPKAKAKRSASQAPDKNTQNDRQSHEAHASHKHDAQEGSRATKARRQRTTTQVRKDKRHDAVMTKRKRLMGAPDDTPTTGRDIAELTRILSTSATATTGPAASHTERFQVLKEIRVLLASHENNYEALEQIIDSGIVPVLVSLLNTASPLASATRTGGEVYREILWCLTNITSGQYEHTKLVLPAVPRLLQFLEGSNHTLAESASWVLGNIGADCDEFRRYLITNGAIVPLVKQLANTQEKGLAKNAAWALSNLARGHETSAKPFVDAGLLPILATRLNQDNAGAFSEETVIEVAWLLSFLTSREEEYLKLMLEQGLIEWLQPYMETANGQLMTLILRVYGNVCCCAMDHHTDDWQLPYIQRLLEGDSVFLRKLHTFLQPTVPADHAHLTSESAWVVSNLATLSNQVVDILIQQQFMQLLAHQFHHGAFEVRREVAFALVNIALTSPTHLEQVLDLDVLKTALQLLSAADLAVVDNSLRFVENVLRVSPRGVSMVEQHGGIDALENVQYQSGEPQLARWAEELVNEFYGENYGVHSPTNQPSAGFGGSIPVLNDTMAMQDVPPAGAGRGRGAHMTMPAWKK</sequence>
<keyword evidence="9" id="KW-1185">Reference proteome</keyword>
<dbReference type="Pfam" id="PF03259">
    <property type="entry name" value="Robl_LC7"/>
    <property type="match status" value="1"/>
</dbReference>
<name>A0AAV2ZIL7_9STRA</name>
<dbReference type="SMART" id="SM00185">
    <property type="entry name" value="ARM"/>
    <property type="match status" value="6"/>
</dbReference>
<reference evidence="8" key="1">
    <citation type="submission" date="2022-11" db="EMBL/GenBank/DDBJ databases">
        <authorList>
            <person name="Morgan W.R."/>
            <person name="Tartar A."/>
        </authorList>
    </citation>
    <scope>NUCLEOTIDE SEQUENCE</scope>
    <source>
        <strain evidence="8">ARSEF 373</strain>
    </source>
</reference>
<dbReference type="Pfam" id="PF00514">
    <property type="entry name" value="Arm"/>
    <property type="match status" value="1"/>
</dbReference>
<dbReference type="Proteomes" id="UP001146120">
    <property type="component" value="Unassembled WGS sequence"/>
</dbReference>
<evidence type="ECO:0000256" key="4">
    <source>
        <dbReference type="ARBA" id="ARBA00022927"/>
    </source>
</evidence>
<evidence type="ECO:0000256" key="3">
    <source>
        <dbReference type="ARBA" id="ARBA00022448"/>
    </source>
</evidence>
<dbReference type="Gene3D" id="1.25.10.10">
    <property type="entry name" value="Leucine-rich Repeat Variant"/>
    <property type="match status" value="1"/>
</dbReference>
<gene>
    <name evidence="8" type="ORF">N0F65_010618</name>
</gene>
<dbReference type="SUPFAM" id="SSF48371">
    <property type="entry name" value="ARM repeat"/>
    <property type="match status" value="1"/>
</dbReference>
<comment type="caution">
    <text evidence="8">The sequence shown here is derived from an EMBL/GenBank/DDBJ whole genome shotgun (WGS) entry which is preliminary data.</text>
</comment>
<keyword evidence="3" id="KW-0813">Transport</keyword>
<dbReference type="FunFam" id="3.30.450.30:FF:000009">
    <property type="entry name" value="Dynein light chain roadblock"/>
    <property type="match status" value="1"/>
</dbReference>
<dbReference type="GO" id="GO:0015031">
    <property type="term" value="P:protein transport"/>
    <property type="evidence" value="ECO:0007669"/>
    <property type="project" value="UniProtKB-KW"/>
</dbReference>
<evidence type="ECO:0000256" key="6">
    <source>
        <dbReference type="SAM" id="MobiDB-lite"/>
    </source>
</evidence>
<feature type="repeat" description="ARM" evidence="5">
    <location>
        <begin position="354"/>
        <end position="397"/>
    </location>
</feature>
<comment type="similarity">
    <text evidence="1">Belongs to the GAMAD family.</text>
</comment>
<comment type="similarity">
    <text evidence="2">Belongs to the importin alpha family.</text>
</comment>
<feature type="domain" description="Roadblock/LAMTOR2" evidence="7">
    <location>
        <begin position="6"/>
        <end position="93"/>
    </location>
</feature>
<accession>A0AAV2ZIL7</accession>
<dbReference type="AlphaFoldDB" id="A0AAV2ZIL7"/>
<dbReference type="PROSITE" id="PS50176">
    <property type="entry name" value="ARM_REPEAT"/>
    <property type="match status" value="1"/>
</dbReference>
<dbReference type="PANTHER" id="PTHR23316">
    <property type="entry name" value="IMPORTIN ALPHA"/>
    <property type="match status" value="1"/>
</dbReference>
<dbReference type="Gene3D" id="3.30.450.30">
    <property type="entry name" value="Dynein light chain 2a, cytoplasmic"/>
    <property type="match status" value="1"/>
</dbReference>
<reference evidence="8" key="2">
    <citation type="journal article" date="2023" name="Microbiol Resour">
        <title>Decontamination and Annotation of the Draft Genome Sequence of the Oomycete Lagenidium giganteum ARSEF 373.</title>
        <authorList>
            <person name="Morgan W.R."/>
            <person name="Tartar A."/>
        </authorList>
    </citation>
    <scope>NUCLEOTIDE SEQUENCE</scope>
    <source>
        <strain evidence="8">ARSEF 373</strain>
    </source>
</reference>
<dbReference type="InterPro" id="IPR000225">
    <property type="entry name" value="Armadillo"/>
</dbReference>
<dbReference type="EMBL" id="DAKRPA010000013">
    <property type="protein sequence ID" value="DBA03965.1"/>
    <property type="molecule type" value="Genomic_DNA"/>
</dbReference>
<dbReference type="InterPro" id="IPR004942">
    <property type="entry name" value="Roadblock/LAMTOR2_dom"/>
</dbReference>
<dbReference type="SMART" id="SM00960">
    <property type="entry name" value="Robl_LC7"/>
    <property type="match status" value="1"/>
</dbReference>
<evidence type="ECO:0000259" key="7">
    <source>
        <dbReference type="SMART" id="SM00960"/>
    </source>
</evidence>
<evidence type="ECO:0000313" key="9">
    <source>
        <dbReference type="Proteomes" id="UP001146120"/>
    </source>
</evidence>
<organism evidence="8 9">
    <name type="scientific">Lagenidium giganteum</name>
    <dbReference type="NCBI Taxonomy" id="4803"/>
    <lineage>
        <taxon>Eukaryota</taxon>
        <taxon>Sar</taxon>
        <taxon>Stramenopiles</taxon>
        <taxon>Oomycota</taxon>
        <taxon>Peronosporomycetes</taxon>
        <taxon>Pythiales</taxon>
        <taxon>Pythiaceae</taxon>
    </lineage>
</organism>
<feature type="region of interest" description="Disordered" evidence="6">
    <location>
        <begin position="99"/>
        <end position="192"/>
    </location>
</feature>
<evidence type="ECO:0000256" key="1">
    <source>
        <dbReference type="ARBA" id="ARBA00007191"/>
    </source>
</evidence>
<dbReference type="InterPro" id="IPR011989">
    <property type="entry name" value="ARM-like"/>
</dbReference>
<evidence type="ECO:0000313" key="8">
    <source>
        <dbReference type="EMBL" id="DBA03965.1"/>
    </source>
</evidence>
<evidence type="ECO:0000256" key="2">
    <source>
        <dbReference type="ARBA" id="ARBA00010394"/>
    </source>
</evidence>